<sequence length="141" mass="15529">MVCNEAVFRRGDGGLGEDRTDLLHSFIGDLAGILCSVCDGRNEELWGKVLLFLNGWEMMLCGELCMNNIPQNTLPLDALPQSDTTGIGSVNMTGECSIANSYTLMGFESNLDMNEFSYLFKLVSHNFRDEGSLTFSSNPQI</sequence>
<keyword evidence="2" id="KW-1185">Reference proteome</keyword>
<organism evidence="1 2">
    <name type="scientific">Araneus ventricosus</name>
    <name type="common">Orbweaver spider</name>
    <name type="synonym">Epeira ventricosa</name>
    <dbReference type="NCBI Taxonomy" id="182803"/>
    <lineage>
        <taxon>Eukaryota</taxon>
        <taxon>Metazoa</taxon>
        <taxon>Ecdysozoa</taxon>
        <taxon>Arthropoda</taxon>
        <taxon>Chelicerata</taxon>
        <taxon>Arachnida</taxon>
        <taxon>Araneae</taxon>
        <taxon>Araneomorphae</taxon>
        <taxon>Entelegynae</taxon>
        <taxon>Araneoidea</taxon>
        <taxon>Araneidae</taxon>
        <taxon>Araneus</taxon>
    </lineage>
</organism>
<protein>
    <submittedName>
        <fullName evidence="1">Uncharacterized protein</fullName>
    </submittedName>
</protein>
<dbReference type="EMBL" id="BGPR01033722">
    <property type="protein sequence ID" value="GBO07792.1"/>
    <property type="molecule type" value="Genomic_DNA"/>
</dbReference>
<name>A0A4Y2U585_ARAVE</name>
<comment type="caution">
    <text evidence="1">The sequence shown here is derived from an EMBL/GenBank/DDBJ whole genome shotgun (WGS) entry which is preliminary data.</text>
</comment>
<accession>A0A4Y2U585</accession>
<reference evidence="1 2" key="1">
    <citation type="journal article" date="2019" name="Sci. Rep.">
        <title>Orb-weaving spider Araneus ventricosus genome elucidates the spidroin gene catalogue.</title>
        <authorList>
            <person name="Kono N."/>
            <person name="Nakamura H."/>
            <person name="Ohtoshi R."/>
            <person name="Moran D.A.P."/>
            <person name="Shinohara A."/>
            <person name="Yoshida Y."/>
            <person name="Fujiwara M."/>
            <person name="Mori M."/>
            <person name="Tomita M."/>
            <person name="Arakawa K."/>
        </authorList>
    </citation>
    <scope>NUCLEOTIDE SEQUENCE [LARGE SCALE GENOMIC DNA]</scope>
</reference>
<gene>
    <name evidence="1" type="ORF">AVEN_48816_1</name>
</gene>
<evidence type="ECO:0000313" key="2">
    <source>
        <dbReference type="Proteomes" id="UP000499080"/>
    </source>
</evidence>
<proteinExistence type="predicted"/>
<dbReference type="Proteomes" id="UP000499080">
    <property type="component" value="Unassembled WGS sequence"/>
</dbReference>
<evidence type="ECO:0000313" key="1">
    <source>
        <dbReference type="EMBL" id="GBO07792.1"/>
    </source>
</evidence>
<dbReference type="AlphaFoldDB" id="A0A4Y2U585"/>